<dbReference type="InterPro" id="IPR001279">
    <property type="entry name" value="Metallo-B-lactamas"/>
</dbReference>
<organism evidence="2 3">
    <name type="scientific">Polluticaenibacter yanchengensis</name>
    <dbReference type="NCBI Taxonomy" id="3014562"/>
    <lineage>
        <taxon>Bacteria</taxon>
        <taxon>Pseudomonadati</taxon>
        <taxon>Bacteroidota</taxon>
        <taxon>Chitinophagia</taxon>
        <taxon>Chitinophagales</taxon>
        <taxon>Chitinophagaceae</taxon>
        <taxon>Polluticaenibacter</taxon>
    </lineage>
</organism>
<accession>A0ABT4UMG9</accession>
<evidence type="ECO:0000259" key="1">
    <source>
        <dbReference type="Pfam" id="PF12706"/>
    </source>
</evidence>
<dbReference type="Pfam" id="PF12706">
    <property type="entry name" value="Lactamase_B_2"/>
    <property type="match status" value="1"/>
</dbReference>
<gene>
    <name evidence="2" type="ORF">O3P16_14600</name>
</gene>
<dbReference type="Gene3D" id="3.60.15.10">
    <property type="entry name" value="Ribonuclease Z/Hydroxyacylglutathione hydrolase-like"/>
    <property type="match status" value="1"/>
</dbReference>
<keyword evidence="3" id="KW-1185">Reference proteome</keyword>
<name>A0ABT4UMG9_9BACT</name>
<dbReference type="SUPFAM" id="SSF56281">
    <property type="entry name" value="Metallo-hydrolase/oxidoreductase"/>
    <property type="match status" value="1"/>
</dbReference>
<dbReference type="RefSeq" id="WP_407032371.1">
    <property type="nucleotide sequence ID" value="NZ_JAQGEF010000021.1"/>
</dbReference>
<comment type="caution">
    <text evidence="2">The sequence shown here is derived from an EMBL/GenBank/DDBJ whole genome shotgun (WGS) entry which is preliminary data.</text>
</comment>
<dbReference type="Proteomes" id="UP001210231">
    <property type="component" value="Unassembled WGS sequence"/>
</dbReference>
<dbReference type="PANTHER" id="PTHR46504">
    <property type="entry name" value="TRNASE Z TRZ1"/>
    <property type="match status" value="1"/>
</dbReference>
<dbReference type="EMBL" id="JAQGEF010000021">
    <property type="protein sequence ID" value="MDA3616042.1"/>
    <property type="molecule type" value="Genomic_DNA"/>
</dbReference>
<reference evidence="2 3" key="1">
    <citation type="submission" date="2022-12" db="EMBL/GenBank/DDBJ databases">
        <title>Chitinophagaceae gen. sp. nov., a new member of the family Chitinophagaceae, isolated from soil in a chemical factory.</title>
        <authorList>
            <person name="Ke Z."/>
        </authorList>
    </citation>
    <scope>NUCLEOTIDE SEQUENCE [LARGE SCALE GENOMIC DNA]</scope>
    <source>
        <strain evidence="2 3">LY-5</strain>
    </source>
</reference>
<sequence length="285" mass="32039">MTISIKGYSTAMFATWFFINELDLLLDAGDGITAGLMQKSKKIKHAFISHADRDHLTGLLQLNQLVADKPGALNIYHPECSGSFNALKVFTKNFDPHVAGANWIGINAGDMINIKAGFKVKVLPSRHLPGTGDLSKSFSFIIYRCKQKLLKQYEQLSPQALIDLKNHTDISEEVLKPLLGYSADSPVETDGRWNDVPILIHECTFLNRDGNIQNVTKANLHSALPELAEMLSASNNKHVILSHFSTRYSYQQIDEAINTYKERYPRLSDIRILYPGNIQTFEFEV</sequence>
<feature type="domain" description="Metallo-beta-lactamase" evidence="1">
    <location>
        <begin position="25"/>
        <end position="143"/>
    </location>
</feature>
<dbReference type="PANTHER" id="PTHR46504:SF2">
    <property type="entry name" value="TRNASE Z TRZ1"/>
    <property type="match status" value="1"/>
</dbReference>
<proteinExistence type="predicted"/>
<evidence type="ECO:0000313" key="2">
    <source>
        <dbReference type="EMBL" id="MDA3616042.1"/>
    </source>
</evidence>
<dbReference type="InterPro" id="IPR036866">
    <property type="entry name" value="RibonucZ/Hydroxyglut_hydro"/>
</dbReference>
<evidence type="ECO:0000313" key="3">
    <source>
        <dbReference type="Proteomes" id="UP001210231"/>
    </source>
</evidence>
<protein>
    <submittedName>
        <fullName evidence="2">MBL fold metallo-hydrolase</fullName>
    </submittedName>
</protein>